<evidence type="ECO:0000313" key="2">
    <source>
        <dbReference type="EMBL" id="OBP78947.1"/>
    </source>
</evidence>
<dbReference type="Proteomes" id="UP000093737">
    <property type="component" value="Unassembled WGS sequence"/>
</dbReference>
<dbReference type="AlphaFoldDB" id="A0A1A5QQV9"/>
<proteinExistence type="predicted"/>
<dbReference type="Proteomes" id="UP000093748">
    <property type="component" value="Unassembled WGS sequence"/>
</dbReference>
<protein>
    <recommendedName>
        <fullName evidence="1">Peptidase C39 domain-containing protein</fullName>
    </recommendedName>
</protein>
<organism evidence="2 5">
    <name type="scientific">Rhizobium loti</name>
    <name type="common">Mesorhizobium loti</name>
    <dbReference type="NCBI Taxonomy" id="381"/>
    <lineage>
        <taxon>Bacteria</taxon>
        <taxon>Pseudomonadati</taxon>
        <taxon>Pseudomonadota</taxon>
        <taxon>Alphaproteobacteria</taxon>
        <taxon>Hyphomicrobiales</taxon>
        <taxon>Phyllobacteriaceae</taxon>
        <taxon>Mesorhizobium</taxon>
    </lineage>
</organism>
<evidence type="ECO:0000259" key="1">
    <source>
        <dbReference type="Pfam" id="PF03412"/>
    </source>
</evidence>
<reference evidence="3 4" key="1">
    <citation type="submission" date="2016-05" db="EMBL/GenBank/DDBJ databases">
        <authorList>
            <person name="Ramsay J.P."/>
        </authorList>
    </citation>
    <scope>NUCLEOTIDE SEQUENCE [LARGE SCALE GENOMIC DNA]</scope>
    <source>
        <strain evidence="3 4">NZP2042</strain>
    </source>
</reference>
<reference evidence="2" key="3">
    <citation type="submission" date="2016-06" db="EMBL/GenBank/DDBJ databases">
        <authorList>
            <person name="Kjaerup R.B."/>
            <person name="Dalgaard T.S."/>
            <person name="Juul-Madsen H.R."/>
        </authorList>
    </citation>
    <scope>NUCLEOTIDE SEQUENCE</scope>
    <source>
        <strain evidence="2">R7ANS::ICEMlSym2042</strain>
    </source>
</reference>
<dbReference type="EMBL" id="LZTJ01000005">
    <property type="protein sequence ID" value="OBP78947.1"/>
    <property type="molecule type" value="Genomic_DNA"/>
</dbReference>
<dbReference type="InterPro" id="IPR005074">
    <property type="entry name" value="Peptidase_C39"/>
</dbReference>
<gene>
    <name evidence="3" type="ORF">A8145_29195</name>
    <name evidence="2" type="ORF">BAE39_29515</name>
</gene>
<accession>A0A1A5QQV9</accession>
<evidence type="ECO:0000313" key="5">
    <source>
        <dbReference type="Proteomes" id="UP000093748"/>
    </source>
</evidence>
<dbReference type="GO" id="GO:0005524">
    <property type="term" value="F:ATP binding"/>
    <property type="evidence" value="ECO:0007669"/>
    <property type="project" value="InterPro"/>
</dbReference>
<evidence type="ECO:0000313" key="3">
    <source>
        <dbReference type="EMBL" id="OBQ69657.1"/>
    </source>
</evidence>
<dbReference type="EMBL" id="LYTK01000007">
    <property type="protein sequence ID" value="OBQ69657.1"/>
    <property type="molecule type" value="Genomic_DNA"/>
</dbReference>
<sequence>MEAARKLGFVAKGVKGGFDSLYKIPKPAIAHVVVSEVLHHFVVVQEINARWVIVMDPAYGEIRKLAHEEFKKQWTGALVLLVPADTFKRRDETAHRAGASCWSTSSGVACRLEELACVVGEQHRTVRHLAELQWPYVHRRVTAATSASRVDKVSAYIFSR</sequence>
<dbReference type="GO" id="GO:0016020">
    <property type="term" value="C:membrane"/>
    <property type="evidence" value="ECO:0007669"/>
    <property type="project" value="InterPro"/>
</dbReference>
<dbReference type="GO" id="GO:0006508">
    <property type="term" value="P:proteolysis"/>
    <property type="evidence" value="ECO:0007669"/>
    <property type="project" value="InterPro"/>
</dbReference>
<dbReference type="GO" id="GO:0008233">
    <property type="term" value="F:peptidase activity"/>
    <property type="evidence" value="ECO:0007669"/>
    <property type="project" value="InterPro"/>
</dbReference>
<feature type="domain" description="Peptidase C39" evidence="1">
    <location>
        <begin position="2"/>
        <end position="84"/>
    </location>
</feature>
<dbReference type="Gene3D" id="3.90.70.10">
    <property type="entry name" value="Cysteine proteinases"/>
    <property type="match status" value="1"/>
</dbReference>
<evidence type="ECO:0000313" key="4">
    <source>
        <dbReference type="Proteomes" id="UP000093737"/>
    </source>
</evidence>
<reference evidence="5" key="2">
    <citation type="submission" date="2016-06" db="EMBL/GenBank/DDBJ databases">
        <title>NZP2037 Pacbio-Illumina hybrid assembly.</title>
        <authorList>
            <person name="Ramsay J.P."/>
        </authorList>
    </citation>
    <scope>NUCLEOTIDE SEQUENCE [LARGE SCALE GENOMIC DNA]</scope>
    <source>
        <strain evidence="5">R7ANS::ICEMlSym2042</strain>
    </source>
</reference>
<name>A0A1A5QQV9_RHILI</name>
<dbReference type="Pfam" id="PF03412">
    <property type="entry name" value="Peptidase_C39"/>
    <property type="match status" value="1"/>
</dbReference>
<comment type="caution">
    <text evidence="2">The sequence shown here is derived from an EMBL/GenBank/DDBJ whole genome shotgun (WGS) entry which is preliminary data.</text>
</comment>